<gene>
    <name evidence="1" type="ORF">E1301_Tti004895</name>
</gene>
<dbReference type="EMBL" id="SOYY01000013">
    <property type="protein sequence ID" value="KAA0712738.1"/>
    <property type="molecule type" value="Genomic_DNA"/>
</dbReference>
<dbReference type="AlphaFoldDB" id="A0A5A9NTD6"/>
<reference evidence="1 2" key="1">
    <citation type="journal article" date="2019" name="Mol. Ecol. Resour.">
        <title>Chromosome-level genome assembly of Triplophysa tibetana, a fish adapted to the harsh high-altitude environment of the Tibetan Plateau.</title>
        <authorList>
            <person name="Yang X."/>
            <person name="Liu H."/>
            <person name="Ma Z."/>
            <person name="Zou Y."/>
            <person name="Zou M."/>
            <person name="Mao Y."/>
            <person name="Li X."/>
            <person name="Wang H."/>
            <person name="Chen T."/>
            <person name="Wang W."/>
            <person name="Yang R."/>
        </authorList>
    </citation>
    <scope>NUCLEOTIDE SEQUENCE [LARGE SCALE GENOMIC DNA]</scope>
    <source>
        <strain evidence="1">TTIB1903HZAU</strain>
        <tissue evidence="1">Muscle</tissue>
    </source>
</reference>
<protein>
    <submittedName>
        <fullName evidence="1">Uncharacterized protein</fullName>
    </submittedName>
</protein>
<dbReference type="Proteomes" id="UP000324632">
    <property type="component" value="Chromosome 13"/>
</dbReference>
<comment type="caution">
    <text evidence="1">The sequence shown here is derived from an EMBL/GenBank/DDBJ whole genome shotgun (WGS) entry which is preliminary data.</text>
</comment>
<sequence length="104" mass="11553">MATEIDRFTMSQVRLNPTSEAVQISVPVVPHEPANARPQGKNLDMGLLTTHPPCYPLAVLGMLNPERANRTLSRIHGSRPSTKALGAAGRIWKRVARRQCMERQ</sequence>
<organism evidence="1 2">
    <name type="scientific">Triplophysa tibetana</name>
    <dbReference type="NCBI Taxonomy" id="1572043"/>
    <lineage>
        <taxon>Eukaryota</taxon>
        <taxon>Metazoa</taxon>
        <taxon>Chordata</taxon>
        <taxon>Craniata</taxon>
        <taxon>Vertebrata</taxon>
        <taxon>Euteleostomi</taxon>
        <taxon>Actinopterygii</taxon>
        <taxon>Neopterygii</taxon>
        <taxon>Teleostei</taxon>
        <taxon>Ostariophysi</taxon>
        <taxon>Cypriniformes</taxon>
        <taxon>Nemacheilidae</taxon>
        <taxon>Triplophysa</taxon>
    </lineage>
</organism>
<accession>A0A5A9NTD6</accession>
<keyword evidence="2" id="KW-1185">Reference proteome</keyword>
<evidence type="ECO:0000313" key="2">
    <source>
        <dbReference type="Proteomes" id="UP000324632"/>
    </source>
</evidence>
<name>A0A5A9NTD6_9TELE</name>
<evidence type="ECO:0000313" key="1">
    <source>
        <dbReference type="EMBL" id="KAA0712738.1"/>
    </source>
</evidence>
<proteinExistence type="predicted"/>